<evidence type="ECO:0000313" key="9">
    <source>
        <dbReference type="EMBL" id="SFO54289.1"/>
    </source>
</evidence>
<feature type="transmembrane region" description="Helical" evidence="7">
    <location>
        <begin position="367"/>
        <end position="391"/>
    </location>
</feature>
<accession>A0A1I5I1P6</accession>
<dbReference type="SUPFAM" id="SSF82866">
    <property type="entry name" value="Multidrug efflux transporter AcrB transmembrane domain"/>
    <property type="match status" value="1"/>
</dbReference>
<keyword evidence="6 7" id="KW-0472">Membrane</keyword>
<evidence type="ECO:0000259" key="8">
    <source>
        <dbReference type="Pfam" id="PF03176"/>
    </source>
</evidence>
<gene>
    <name evidence="9" type="ORF">SAMN05216207_10831</name>
</gene>
<evidence type="ECO:0000256" key="2">
    <source>
        <dbReference type="ARBA" id="ARBA00010157"/>
    </source>
</evidence>
<keyword evidence="3" id="KW-1003">Cell membrane</keyword>
<evidence type="ECO:0000256" key="5">
    <source>
        <dbReference type="ARBA" id="ARBA00022989"/>
    </source>
</evidence>
<feature type="transmembrane region" description="Helical" evidence="7">
    <location>
        <begin position="26"/>
        <end position="44"/>
    </location>
</feature>
<feature type="transmembrane region" description="Helical" evidence="7">
    <location>
        <begin position="284"/>
        <end position="302"/>
    </location>
</feature>
<dbReference type="PANTHER" id="PTHR33406">
    <property type="entry name" value="MEMBRANE PROTEIN MJ1562-RELATED"/>
    <property type="match status" value="1"/>
</dbReference>
<comment type="subcellular location">
    <subcellularLocation>
        <location evidence="1">Cell membrane</location>
        <topology evidence="1">Multi-pass membrane protein</topology>
    </subcellularLocation>
</comment>
<dbReference type="PANTHER" id="PTHR33406:SF6">
    <property type="entry name" value="MEMBRANE PROTEIN YDGH-RELATED"/>
    <property type="match status" value="1"/>
</dbReference>
<name>A0A1I5I1P6_PSUAM</name>
<dbReference type="Proteomes" id="UP000199614">
    <property type="component" value="Unassembled WGS sequence"/>
</dbReference>
<dbReference type="InterPro" id="IPR050545">
    <property type="entry name" value="Mycobact_MmpL"/>
</dbReference>
<evidence type="ECO:0000256" key="4">
    <source>
        <dbReference type="ARBA" id="ARBA00022692"/>
    </source>
</evidence>
<reference evidence="9 10" key="1">
    <citation type="submission" date="2016-10" db="EMBL/GenBank/DDBJ databases">
        <authorList>
            <person name="de Groot N.N."/>
        </authorList>
    </citation>
    <scope>NUCLEOTIDE SEQUENCE [LARGE SCALE GENOMIC DNA]</scope>
    <source>
        <strain evidence="9 10">CGMCC 4.1877</strain>
    </source>
</reference>
<evidence type="ECO:0000256" key="7">
    <source>
        <dbReference type="SAM" id="Phobius"/>
    </source>
</evidence>
<feature type="transmembrane region" description="Helical" evidence="7">
    <location>
        <begin position="341"/>
        <end position="361"/>
    </location>
</feature>
<keyword evidence="4 7" id="KW-0812">Transmembrane</keyword>
<feature type="transmembrane region" description="Helical" evidence="7">
    <location>
        <begin position="259"/>
        <end position="277"/>
    </location>
</feature>
<feature type="domain" description="Membrane transport protein MMPL" evidence="8">
    <location>
        <begin position="215"/>
        <end position="384"/>
    </location>
</feature>
<dbReference type="EMBL" id="FOUY01000083">
    <property type="protein sequence ID" value="SFO54289.1"/>
    <property type="molecule type" value="Genomic_DNA"/>
</dbReference>
<dbReference type="GO" id="GO:0005886">
    <property type="term" value="C:plasma membrane"/>
    <property type="evidence" value="ECO:0007669"/>
    <property type="project" value="UniProtKB-SubCell"/>
</dbReference>
<evidence type="ECO:0000256" key="3">
    <source>
        <dbReference type="ARBA" id="ARBA00022475"/>
    </source>
</evidence>
<dbReference type="AlphaFoldDB" id="A0A1I5I1P6"/>
<dbReference type="Pfam" id="PF03176">
    <property type="entry name" value="MMPL"/>
    <property type="match status" value="1"/>
</dbReference>
<evidence type="ECO:0000256" key="1">
    <source>
        <dbReference type="ARBA" id="ARBA00004651"/>
    </source>
</evidence>
<evidence type="ECO:0000256" key="6">
    <source>
        <dbReference type="ARBA" id="ARBA00023136"/>
    </source>
</evidence>
<keyword evidence="10" id="KW-1185">Reference proteome</keyword>
<feature type="transmembrane region" description="Helical" evidence="7">
    <location>
        <begin position="72"/>
        <end position="91"/>
    </location>
</feature>
<dbReference type="STRING" id="260086.SAMN05216207_10831"/>
<protein>
    <recommendedName>
        <fullName evidence="8">Membrane transport protein MMPL domain-containing protein</fullName>
    </recommendedName>
</protein>
<proteinExistence type="inferred from homology"/>
<evidence type="ECO:0000313" key="10">
    <source>
        <dbReference type="Proteomes" id="UP000199614"/>
    </source>
</evidence>
<comment type="similarity">
    <text evidence="2">Belongs to the resistance-nodulation-cell division (RND) (TC 2.A.6) family. MmpL subfamily.</text>
</comment>
<sequence length="414" mass="42392">MITAGLATSASFAALSFSPIPTVRDLGATLAIGVGVSLVAGVVLTRFLPTASADEVAAPPVPAPRRQTSRRVRLTVGAGVALVALAGWLLLPQLPLRADLQGFADGLPVINDAKHVEDVLGTGGEFTIALSGGGVATPEAMRWMTAAQEAIVAQEGDKLRPIVSPPSMMAFLGGEPTAEQVDAALRLLPPYLTGSVINADRSLAVLTFGTRLSDAEQLRELRDDVLAALPPPPPGMHVDLTGLPMLAVSAYEDVSSDRYLANILGIAAAGTVLAVGLRRRTDALIAVSSAGLATGLGLLVLWGTGAGLSPVTVALGSLTAAVGCEFAVLLAEAQRRANRDLAKAVLVAAAASATGYAVLVVSKLTVVVQFGLLLSLSVLLAFASAGFVVWLTRTSSSVLPLNREPSEIELVGVR</sequence>
<organism evidence="9 10">
    <name type="scientific">Pseudonocardia ammonioxydans</name>
    <dbReference type="NCBI Taxonomy" id="260086"/>
    <lineage>
        <taxon>Bacteria</taxon>
        <taxon>Bacillati</taxon>
        <taxon>Actinomycetota</taxon>
        <taxon>Actinomycetes</taxon>
        <taxon>Pseudonocardiales</taxon>
        <taxon>Pseudonocardiaceae</taxon>
        <taxon>Pseudonocardia</taxon>
    </lineage>
</organism>
<keyword evidence="5 7" id="KW-1133">Transmembrane helix</keyword>
<dbReference type="InterPro" id="IPR004869">
    <property type="entry name" value="MMPL_dom"/>
</dbReference>
<feature type="transmembrane region" description="Helical" evidence="7">
    <location>
        <begin position="308"/>
        <end position="329"/>
    </location>
</feature>